<dbReference type="EnsemblPlants" id="PNT68693">
    <property type="protein sequence ID" value="PNT68693"/>
    <property type="gene ID" value="BRADI_3g44332v3"/>
</dbReference>
<protein>
    <submittedName>
        <fullName evidence="1 2">Uncharacterized protein</fullName>
    </submittedName>
</protein>
<reference evidence="1" key="2">
    <citation type="submission" date="2017-06" db="EMBL/GenBank/DDBJ databases">
        <title>WGS assembly of Brachypodium distachyon.</title>
        <authorList>
            <consortium name="The International Brachypodium Initiative"/>
            <person name="Lucas S."/>
            <person name="Harmon-Smith M."/>
            <person name="Lail K."/>
            <person name="Tice H."/>
            <person name="Grimwood J."/>
            <person name="Bruce D."/>
            <person name="Barry K."/>
            <person name="Shu S."/>
            <person name="Lindquist E."/>
            <person name="Wang M."/>
            <person name="Pitluck S."/>
            <person name="Vogel J.P."/>
            <person name="Garvin D.F."/>
            <person name="Mockler T.C."/>
            <person name="Schmutz J."/>
            <person name="Rokhsar D."/>
            <person name="Bevan M.W."/>
        </authorList>
    </citation>
    <scope>NUCLEOTIDE SEQUENCE</scope>
    <source>
        <strain evidence="1">Bd21</strain>
    </source>
</reference>
<sequence length="94" mass="11210">MAMICPSVLPRSMWFSRSGMWSMVFVRSTNALSTLGSLNRVQFALEVYRRRFSPLLRLHHEIERLLQDSVSIHYFCYYIIRLAIHQFRSDTRIV</sequence>
<organism evidence="1">
    <name type="scientific">Brachypodium distachyon</name>
    <name type="common">Purple false brome</name>
    <name type="synonym">Trachynia distachya</name>
    <dbReference type="NCBI Taxonomy" id="15368"/>
    <lineage>
        <taxon>Eukaryota</taxon>
        <taxon>Viridiplantae</taxon>
        <taxon>Streptophyta</taxon>
        <taxon>Embryophyta</taxon>
        <taxon>Tracheophyta</taxon>
        <taxon>Spermatophyta</taxon>
        <taxon>Magnoliopsida</taxon>
        <taxon>Liliopsida</taxon>
        <taxon>Poales</taxon>
        <taxon>Poaceae</taxon>
        <taxon>BOP clade</taxon>
        <taxon>Pooideae</taxon>
        <taxon>Stipodae</taxon>
        <taxon>Brachypodieae</taxon>
        <taxon>Brachypodium</taxon>
    </lineage>
</organism>
<proteinExistence type="predicted"/>
<evidence type="ECO:0000313" key="2">
    <source>
        <dbReference type="EnsemblPlants" id="PNT68693"/>
    </source>
</evidence>
<accession>A0A2K2D335</accession>
<dbReference type="Gramene" id="PNT68693">
    <property type="protein sequence ID" value="PNT68693"/>
    <property type="gene ID" value="BRADI_3g44332v3"/>
</dbReference>
<name>A0A2K2D335_BRADI</name>
<reference evidence="2" key="3">
    <citation type="submission" date="2018-08" db="UniProtKB">
        <authorList>
            <consortium name="EnsemblPlants"/>
        </authorList>
    </citation>
    <scope>IDENTIFICATION</scope>
    <source>
        <strain evidence="2">cv. Bd21</strain>
    </source>
</reference>
<reference evidence="1 2" key="1">
    <citation type="journal article" date="2010" name="Nature">
        <title>Genome sequencing and analysis of the model grass Brachypodium distachyon.</title>
        <authorList>
            <consortium name="International Brachypodium Initiative"/>
        </authorList>
    </citation>
    <scope>NUCLEOTIDE SEQUENCE [LARGE SCALE GENOMIC DNA]</scope>
    <source>
        <strain evidence="1 2">Bd21</strain>
    </source>
</reference>
<dbReference type="Proteomes" id="UP000008810">
    <property type="component" value="Chromosome 3"/>
</dbReference>
<gene>
    <name evidence="1" type="ORF">BRADI_3g44332v3</name>
</gene>
<dbReference type="EMBL" id="CM000882">
    <property type="protein sequence ID" value="PNT68693.1"/>
    <property type="molecule type" value="Genomic_DNA"/>
</dbReference>
<dbReference type="AlphaFoldDB" id="A0A2K2D335"/>
<keyword evidence="3" id="KW-1185">Reference proteome</keyword>
<dbReference type="InParanoid" id="A0A2K2D335"/>
<evidence type="ECO:0000313" key="1">
    <source>
        <dbReference type="EMBL" id="PNT68693.1"/>
    </source>
</evidence>
<evidence type="ECO:0000313" key="3">
    <source>
        <dbReference type="Proteomes" id="UP000008810"/>
    </source>
</evidence>